<proteinExistence type="predicted"/>
<accession>A0A2T4U3T1</accession>
<feature type="non-terminal residue" evidence="2">
    <location>
        <position position="1"/>
    </location>
</feature>
<reference evidence="2 3" key="1">
    <citation type="submission" date="2018-03" db="EMBL/GenBank/DDBJ databases">
        <title>Alkalicoccus saliphilus sp. nov., isolated from a mineral pool.</title>
        <authorList>
            <person name="Zhao B."/>
        </authorList>
    </citation>
    <scope>NUCLEOTIDE SEQUENCE [LARGE SCALE GENOMIC DNA]</scope>
    <source>
        <strain evidence="2 3">6AG</strain>
    </source>
</reference>
<protein>
    <submittedName>
        <fullName evidence="2">Uncharacterized protein</fullName>
    </submittedName>
</protein>
<dbReference type="RefSeq" id="WP_218017817.1">
    <property type="nucleotide sequence ID" value="NZ_PZJJ01000025.1"/>
</dbReference>
<organism evidence="2 3">
    <name type="scientific">Alkalicoccus saliphilus</name>
    <dbReference type="NCBI Taxonomy" id="200989"/>
    <lineage>
        <taxon>Bacteria</taxon>
        <taxon>Bacillati</taxon>
        <taxon>Bacillota</taxon>
        <taxon>Bacilli</taxon>
        <taxon>Bacillales</taxon>
        <taxon>Bacillaceae</taxon>
        <taxon>Alkalicoccus</taxon>
    </lineage>
</organism>
<sequence>PGVPTTSLPFYKKSVAQTMALVCATNVSMFPGGPASANFFLPMLGRNGSSARPISPRSRLLQLQQENKKKVSLLKNVLIPSFLPFRRGFFLRNDRRGRRWDKAKSEDPFPWPKGKQLMTSPTASFRRGVQEKAVRSEE</sequence>
<feature type="region of interest" description="Disordered" evidence="1">
    <location>
        <begin position="96"/>
        <end position="138"/>
    </location>
</feature>
<keyword evidence="3" id="KW-1185">Reference proteome</keyword>
<evidence type="ECO:0000313" key="2">
    <source>
        <dbReference type="EMBL" id="PTL38039.1"/>
    </source>
</evidence>
<dbReference type="EMBL" id="PZJJ01000025">
    <property type="protein sequence ID" value="PTL38039.1"/>
    <property type="molecule type" value="Genomic_DNA"/>
</dbReference>
<dbReference type="Proteomes" id="UP000240509">
    <property type="component" value="Unassembled WGS sequence"/>
</dbReference>
<gene>
    <name evidence="2" type="ORF">C6Y45_13110</name>
</gene>
<evidence type="ECO:0000256" key="1">
    <source>
        <dbReference type="SAM" id="MobiDB-lite"/>
    </source>
</evidence>
<evidence type="ECO:0000313" key="3">
    <source>
        <dbReference type="Proteomes" id="UP000240509"/>
    </source>
</evidence>
<dbReference type="AlphaFoldDB" id="A0A2T4U3T1"/>
<comment type="caution">
    <text evidence="2">The sequence shown here is derived from an EMBL/GenBank/DDBJ whole genome shotgun (WGS) entry which is preliminary data.</text>
</comment>
<name>A0A2T4U3T1_9BACI</name>
<feature type="compositionally biased region" description="Basic and acidic residues" evidence="1">
    <location>
        <begin position="128"/>
        <end position="138"/>
    </location>
</feature>